<feature type="compositionally biased region" description="Polar residues" evidence="8">
    <location>
        <begin position="382"/>
        <end position="394"/>
    </location>
</feature>
<evidence type="ECO:0000256" key="5">
    <source>
        <dbReference type="ARBA" id="ARBA00023054"/>
    </source>
</evidence>
<dbReference type="GO" id="GO:0005737">
    <property type="term" value="C:cytoplasm"/>
    <property type="evidence" value="ECO:0007669"/>
    <property type="project" value="TreeGrafter"/>
</dbReference>
<feature type="region of interest" description="Disordered" evidence="8">
    <location>
        <begin position="1417"/>
        <end position="1437"/>
    </location>
</feature>
<dbReference type="OrthoDB" id="10255048at2759"/>
<sequence length="1763" mass="195238">MAHHVEPMDIDSDFDNKENSLHHNNVLPFTEKGYEELDVSELNMKLRYSITPASSPMTRSCTADCLDNKPLELSGGSLNVTVSENNNLSRSLNSTMTKSDSVIKSLKTLPLQTRPTEQFVENSRSSLSLRPHDATITQDITVTVSGPSDIDENLSLPSSSSSAVHTPEATTPTKDVPKSDGSPIMRGLKSVLNMFRSSQSPIPPTESDDAIKSEILSPVEGSSKVNEGESQAMQASTPLAAHRKKETSPTKRSSPNRDSIVFNDDLEKELQWKDETTILFSQERIPIHKLFYAQPQVKKNIVEVLKTEKQDDLDSTTEYMDISYNDSIRDRTMTDIQANKTDYTIAAESDSEFVDCETTFTKNSTMVIEDKDETPKVDEVDQTNTTPEVNKPNNNVSASRLKQIILNTTQDILDATLSITPEDLISQTLNNTSGGSQLETTDTNLNLTGELAPEITNTTVDKIETATSNDMVSTESVKPKELDVTTSETSECVKPVIPDQTINVIAPSEHTESKTDTDATQTFENILVQSESAAQILDSTIIKDETPTPISVTELVQQANEMKETVENTTHVSETIEPTNSSPAPLDEAITKPLSTDDIVTSPIEILTDLPVDIPLPDEDDIDKDVPDSAAVEVPAPCNLPLDLVDHIQAKTESHETQSGIIEEVKLDENVNITVENVSPVVALPEIAVIDNGNKQNQMEDIHSEADLIQEVIQSDVSNEKPISNELQNKELDDLPEVLPISNTQSINQEQGDVSKAVEALNIMNNVTESVNANDTPNELNIIKNPDEVVPMDINESMESKPLPDIINQTITMSNAENVEQNTSHELPQVGDALPEQIGFEQEESQAPCPEIISDAGNNEVPELISDVVTAPISEESNVTADIVPTELPIETSNEETALPVTETHSIDSPVVLENMSAEVQPNVGTEIQPDTVPDEAIKVPTDVSESDKNDVKATEEEIVLSENDSPFVSVIAENVAEVKPEDIDVIKKLEDEYISKAKRTPPPSPPISSKGYNFNFDEIDDPFATKTNIRMSPPLDTPAKVTEIKTTPKIVEKPMPKKEMANRRKSQPERKKPVAHKRKFNSTYDSTAKENTAEKVPEKFASGDVILEPVTNVALDTKNDTIEEDKIVLEDKQNATKEILQSELTVEHEDKIELAPAVEAIESTESETALSKELKTTSSSEQSTYFSAGTSSSESIHTRNVFNLPEIDDMDFNPFVTKSKMRQSPPPGSEVENSCEINKDVTYSPKISIEEKSNENNLDTTHAVLANDKIETEHIEKEAFENLSNTTVSSKSTEGRNATSRDINTEDEDTIEGPFLESEDLNSEAKLSDFEDENIDMMQFHDLPARKNAENVDSGELFIDAEAFEFLLNQNQSNTIADSGKESLFLKFDPLFAKRMSSVATDSVVAALGKLQKKQSTPTKPVIPPQPEVVSPIAGPSNLNVTQDLDMNMSEDYNEDLNITVSKPMMVVPPAVNPVTPRNKTITPNRSNRRSITFTSPAMAVIDRLLSLSGNSSLHETPVQVSREQTEAEIALAQLRELLAEKEIHVYTLRNESKELKERLTTLETHLKSLEVENKDRLKKINDLNDRLAEKTKMNKSMAAVVEEYERTIATLIAEKAQTEKKNAEEKIKLINERDEQIAHLASMEGSFNDLHSKYEKSKQILLNCKANEDAYMKSITNFEENLSKMQKNYELLKQHATSKLNHANHELEKMSKLHEVEILKLNAMIKRKELHIASLEESLTQKTKANEELTAIFDELINKVG</sequence>
<protein>
    <submittedName>
        <fullName evidence="11">Uncharacterized protein LOC113504913</fullName>
    </submittedName>
</protein>
<dbReference type="InterPro" id="IPR039915">
    <property type="entry name" value="TACC"/>
</dbReference>
<evidence type="ECO:0000259" key="9">
    <source>
        <dbReference type="Pfam" id="PF05010"/>
    </source>
</evidence>
<feature type="compositionally biased region" description="Polar residues" evidence="8">
    <location>
        <begin position="1479"/>
        <end position="1490"/>
    </location>
</feature>
<dbReference type="Gene3D" id="1.20.5.1700">
    <property type="match status" value="1"/>
</dbReference>
<dbReference type="PANTHER" id="PTHR13924:SF10">
    <property type="entry name" value="TRANSFORMING ACIDIC COILED-COIL PROTEIN, ISOFORM K"/>
    <property type="match status" value="1"/>
</dbReference>
<feature type="compositionally biased region" description="Polar residues" evidence="8">
    <location>
        <begin position="1284"/>
        <end position="1303"/>
    </location>
</feature>
<evidence type="ECO:0000256" key="4">
    <source>
        <dbReference type="ARBA" id="ARBA00022553"/>
    </source>
</evidence>
<evidence type="ECO:0000256" key="3">
    <source>
        <dbReference type="ARBA" id="ARBA00022490"/>
    </source>
</evidence>
<organism evidence="10 11">
    <name type="scientific">Trichoplusia ni</name>
    <name type="common">Cabbage looper</name>
    <dbReference type="NCBI Taxonomy" id="7111"/>
    <lineage>
        <taxon>Eukaryota</taxon>
        <taxon>Metazoa</taxon>
        <taxon>Ecdysozoa</taxon>
        <taxon>Arthropoda</taxon>
        <taxon>Hexapoda</taxon>
        <taxon>Insecta</taxon>
        <taxon>Pterygota</taxon>
        <taxon>Neoptera</taxon>
        <taxon>Endopterygota</taxon>
        <taxon>Lepidoptera</taxon>
        <taxon>Glossata</taxon>
        <taxon>Ditrysia</taxon>
        <taxon>Noctuoidea</taxon>
        <taxon>Noctuidae</taxon>
        <taxon>Plusiinae</taxon>
        <taxon>Trichoplusia</taxon>
    </lineage>
</organism>
<proteinExistence type="inferred from homology"/>
<dbReference type="GeneID" id="113504913"/>
<dbReference type="PANTHER" id="PTHR13924">
    <property type="entry name" value="TRANSFORMING ACIDIC COILED-COIL CONTAINING PROTEIN 1/2"/>
    <property type="match status" value="1"/>
</dbReference>
<dbReference type="Proteomes" id="UP000322000">
    <property type="component" value="Chromosome 23"/>
</dbReference>
<evidence type="ECO:0000256" key="7">
    <source>
        <dbReference type="SAM" id="Coils"/>
    </source>
</evidence>
<feature type="region of interest" description="Disordered" evidence="8">
    <location>
        <begin position="1471"/>
        <end position="1490"/>
    </location>
</feature>
<name>A0A7E5WSE6_TRINI</name>
<evidence type="ECO:0000256" key="8">
    <source>
        <dbReference type="SAM" id="MobiDB-lite"/>
    </source>
</evidence>
<feature type="region of interest" description="Disordered" evidence="8">
    <location>
        <begin position="145"/>
        <end position="185"/>
    </location>
</feature>
<dbReference type="RefSeq" id="XP_026743227.1">
    <property type="nucleotide sequence ID" value="XM_026887426.1"/>
</dbReference>
<evidence type="ECO:0000313" key="10">
    <source>
        <dbReference type="Proteomes" id="UP000322000"/>
    </source>
</evidence>
<feature type="compositionally biased region" description="Polar residues" evidence="8">
    <location>
        <begin position="568"/>
        <end position="583"/>
    </location>
</feature>
<accession>A0A7E5WSE6</accession>
<dbReference type="Pfam" id="PF05010">
    <property type="entry name" value="TACC_C"/>
    <property type="match status" value="1"/>
</dbReference>
<evidence type="ECO:0000256" key="1">
    <source>
        <dbReference type="ARBA" id="ARBA00004245"/>
    </source>
</evidence>
<reference evidence="11" key="1">
    <citation type="submission" date="2025-08" db="UniProtKB">
        <authorList>
            <consortium name="RefSeq"/>
        </authorList>
    </citation>
    <scope>IDENTIFICATION</scope>
</reference>
<dbReference type="GO" id="GO:0007052">
    <property type="term" value="P:mitotic spindle organization"/>
    <property type="evidence" value="ECO:0007669"/>
    <property type="project" value="InterPro"/>
</dbReference>
<feature type="compositionally biased region" description="Basic and acidic residues" evidence="8">
    <location>
        <begin position="1055"/>
        <end position="1073"/>
    </location>
</feature>
<keyword evidence="4" id="KW-0597">Phosphoprotein</keyword>
<dbReference type="InParanoid" id="A0A7E5WSE6"/>
<dbReference type="InterPro" id="IPR007707">
    <property type="entry name" value="TACC_C"/>
</dbReference>
<feature type="region of interest" description="Disordered" evidence="8">
    <location>
        <begin position="374"/>
        <end position="394"/>
    </location>
</feature>
<feature type="compositionally biased region" description="Polar residues" evidence="8">
    <location>
        <begin position="223"/>
        <end position="237"/>
    </location>
</feature>
<feature type="region of interest" description="Disordered" evidence="8">
    <location>
        <begin position="568"/>
        <end position="587"/>
    </location>
</feature>
<dbReference type="GO" id="GO:0005856">
    <property type="term" value="C:cytoskeleton"/>
    <property type="evidence" value="ECO:0007669"/>
    <property type="project" value="UniProtKB-SubCell"/>
</dbReference>
<evidence type="ECO:0000313" key="11">
    <source>
        <dbReference type="RefSeq" id="XP_026743227.1"/>
    </source>
</evidence>
<keyword evidence="5 7" id="KW-0175">Coiled coil</keyword>
<feature type="compositionally biased region" description="Polar residues" evidence="8">
    <location>
        <begin position="1177"/>
        <end position="1192"/>
    </location>
</feature>
<keyword evidence="10" id="KW-1185">Reference proteome</keyword>
<keyword evidence="3" id="KW-0963">Cytoplasm</keyword>
<feature type="coiled-coil region" evidence="7">
    <location>
        <begin position="1522"/>
        <end position="1637"/>
    </location>
</feature>
<feature type="region of interest" description="Disordered" evidence="8">
    <location>
        <begin position="1055"/>
        <end position="1080"/>
    </location>
</feature>
<feature type="region of interest" description="Disordered" evidence="8">
    <location>
        <begin position="1284"/>
        <end position="1307"/>
    </location>
</feature>
<keyword evidence="6" id="KW-0206">Cytoskeleton</keyword>
<comment type="similarity">
    <text evidence="2">Belongs to the TACC family.</text>
</comment>
<gene>
    <name evidence="11" type="primary">LOC113504913</name>
</gene>
<feature type="domain" description="Transforming acidic coiled-coil-containing protein C-terminal" evidence="9">
    <location>
        <begin position="1564"/>
        <end position="1759"/>
    </location>
</feature>
<evidence type="ECO:0000256" key="6">
    <source>
        <dbReference type="ARBA" id="ARBA00023212"/>
    </source>
</evidence>
<feature type="region of interest" description="Disordered" evidence="8">
    <location>
        <begin position="220"/>
        <end position="260"/>
    </location>
</feature>
<dbReference type="KEGG" id="tnl:113504913"/>
<evidence type="ECO:0000256" key="2">
    <source>
        <dbReference type="ARBA" id="ARBA00009423"/>
    </source>
</evidence>
<feature type="region of interest" description="Disordered" evidence="8">
    <location>
        <begin position="1164"/>
        <end position="1192"/>
    </location>
</feature>
<comment type="subcellular location">
    <subcellularLocation>
        <location evidence="1">Cytoplasm</location>
        <location evidence="1">Cytoskeleton</location>
    </subcellularLocation>
</comment>